<accession>A0A4P6XFQ0</accession>
<evidence type="ECO:0000313" key="1">
    <source>
        <dbReference type="EMBL" id="QBM86070.1"/>
    </source>
</evidence>
<gene>
    <name evidence="1" type="ORF">METSCH_A07040</name>
</gene>
<protein>
    <submittedName>
        <fullName evidence="1">Uncharacterized protein</fullName>
    </submittedName>
</protein>
<sequence length="353" mass="40264">MSTIAGSSLGSTGVQIFWEYDFNSRHISSRLHAVEISETFYSFQNDTGPMNAKFSSMADPYISTVRFAPSTHAGGIRTTMSARKIDNRQFRKRTKNIFPTEACYSENLVEDTPPRQPDVNNVVERYKVRHYLDRLEHPARVMSSCLKMILCDSEAKILIEREEDALKREFGISSVSFSDAAHSSVDRIVTLYGSFNNVLRCALFIAYLVCAETNNLFRNEPYTLKSQNYSLSVLIEGKHESIWHLLKGESVKSVDASVYGRNSNLHLVKLCSDFVSLFKSLALFLSKLTYKRYYNDDVIEITPFITIHDGDFLNPDKKSKDEKGEVDEEDVMTFISRNLQSRGLQESCERRGD</sequence>
<dbReference type="EMBL" id="CP034456">
    <property type="protein sequence ID" value="QBM86070.1"/>
    <property type="molecule type" value="Genomic_DNA"/>
</dbReference>
<dbReference type="AlphaFoldDB" id="A0A4P6XFQ0"/>
<keyword evidence="2" id="KW-1185">Reference proteome</keyword>
<dbReference type="Proteomes" id="UP000292447">
    <property type="component" value="Chromosome I"/>
</dbReference>
<reference evidence="2" key="1">
    <citation type="submission" date="2019-03" db="EMBL/GenBank/DDBJ databases">
        <title>Snf2 controls pulcherriminic acid biosynthesis and connects pigmentation and antifungal activity of the yeast Metschnikowia pulcherrima.</title>
        <authorList>
            <person name="Gore-Lloyd D."/>
            <person name="Sumann I."/>
            <person name="Brachmann A.O."/>
            <person name="Schneeberger K."/>
            <person name="Ortiz-Merino R.A."/>
            <person name="Moreno-Beltran M."/>
            <person name="Schlaefli M."/>
            <person name="Kirner P."/>
            <person name="Santos Kron A."/>
            <person name="Wolfe K.H."/>
            <person name="Piel J."/>
            <person name="Ahrens C.H."/>
            <person name="Henk D."/>
            <person name="Freimoser F.M."/>
        </authorList>
    </citation>
    <scope>NUCLEOTIDE SEQUENCE [LARGE SCALE GENOMIC DNA]</scope>
    <source>
        <strain evidence="2">APC 1.2</strain>
    </source>
</reference>
<evidence type="ECO:0000313" key="2">
    <source>
        <dbReference type="Proteomes" id="UP000292447"/>
    </source>
</evidence>
<name>A0A4P6XFQ0_9ASCO</name>
<organism evidence="1 2">
    <name type="scientific">Metschnikowia aff. pulcherrima</name>
    <dbReference type="NCBI Taxonomy" id="2163413"/>
    <lineage>
        <taxon>Eukaryota</taxon>
        <taxon>Fungi</taxon>
        <taxon>Dikarya</taxon>
        <taxon>Ascomycota</taxon>
        <taxon>Saccharomycotina</taxon>
        <taxon>Pichiomycetes</taxon>
        <taxon>Metschnikowiaceae</taxon>
        <taxon>Metschnikowia</taxon>
    </lineage>
</organism>
<proteinExistence type="predicted"/>